<dbReference type="AlphaFoldDB" id="A0A0G1RET3"/>
<accession>A0A0G1RET3</accession>
<dbReference type="InterPro" id="IPR035990">
    <property type="entry name" value="TIM_sf"/>
</dbReference>
<evidence type="ECO:0000313" key="3">
    <source>
        <dbReference type="Proteomes" id="UP000034607"/>
    </source>
</evidence>
<dbReference type="InterPro" id="IPR000652">
    <property type="entry name" value="Triosephosphate_isomerase"/>
</dbReference>
<dbReference type="SUPFAM" id="SSF51351">
    <property type="entry name" value="Triosephosphate isomerase (TIM)"/>
    <property type="match status" value="1"/>
</dbReference>
<sequence>MIVVNFKTYKEATGYRAVRLAQICRRVMAETKVRIVAVPQVADLRNCVETGAECWVQHVDPVEQGKNTGWITVEEVEEAGAAGTLLNHSEHKLAKDQLEKTMKLIAGMAFQACICVADLEEAKWAAGLEPDYIAYEPPELVGSIEKSVSGEKPEVIKQIVLSTKCSVLIGAGVHTPEDVKVGIELGVTGILVATDIVLAEDPEYQLRELARVFSK</sequence>
<reference evidence="2 3" key="1">
    <citation type="journal article" date="2015" name="Nature">
        <title>rRNA introns, odd ribosomes, and small enigmatic genomes across a large radiation of phyla.</title>
        <authorList>
            <person name="Brown C.T."/>
            <person name="Hug L.A."/>
            <person name="Thomas B.C."/>
            <person name="Sharon I."/>
            <person name="Castelle C.J."/>
            <person name="Singh A."/>
            <person name="Wilkins M.J."/>
            <person name="Williams K.H."/>
            <person name="Banfield J.F."/>
        </authorList>
    </citation>
    <scope>NUCLEOTIDE SEQUENCE [LARGE SCALE GENOMIC DNA]</scope>
</reference>
<evidence type="ECO:0000313" key="2">
    <source>
        <dbReference type="EMBL" id="KKU55611.1"/>
    </source>
</evidence>
<dbReference type="Pfam" id="PF00121">
    <property type="entry name" value="TIM"/>
    <property type="match status" value="1"/>
</dbReference>
<dbReference type="EMBL" id="LCNM01000018">
    <property type="protein sequence ID" value="KKU55611.1"/>
    <property type="molecule type" value="Genomic_DNA"/>
</dbReference>
<dbReference type="InterPro" id="IPR013785">
    <property type="entry name" value="Aldolase_TIM"/>
</dbReference>
<name>A0A0G1RET3_9BACT</name>
<dbReference type="Gene3D" id="3.20.20.70">
    <property type="entry name" value="Aldolase class I"/>
    <property type="match status" value="1"/>
</dbReference>
<dbReference type="PROSITE" id="PS51440">
    <property type="entry name" value="TIM_2"/>
    <property type="match status" value="1"/>
</dbReference>
<protein>
    <submittedName>
        <fullName evidence="2">Triosephosphate isomerase</fullName>
    </submittedName>
</protein>
<comment type="caution">
    <text evidence="2">The sequence shown here is derived from an EMBL/GenBank/DDBJ whole genome shotgun (WGS) entry which is preliminary data.</text>
</comment>
<dbReference type="GO" id="GO:0004807">
    <property type="term" value="F:triose-phosphate isomerase activity"/>
    <property type="evidence" value="ECO:0007669"/>
    <property type="project" value="InterPro"/>
</dbReference>
<dbReference type="NCBIfam" id="NF003302">
    <property type="entry name" value="PRK04302.1"/>
    <property type="match status" value="1"/>
</dbReference>
<organism evidence="2 3">
    <name type="scientific">Candidatus Amesbacteria bacterium GW2011_GWA2_47_11</name>
    <dbReference type="NCBI Taxonomy" id="1618357"/>
    <lineage>
        <taxon>Bacteria</taxon>
        <taxon>Candidatus Amesiibacteriota</taxon>
    </lineage>
</organism>
<dbReference type="Proteomes" id="UP000034607">
    <property type="component" value="Unassembled WGS sequence"/>
</dbReference>
<proteinExistence type="predicted"/>
<evidence type="ECO:0000256" key="1">
    <source>
        <dbReference type="ARBA" id="ARBA00023235"/>
    </source>
</evidence>
<gene>
    <name evidence="2" type="ORF">UX78_C0018G0007</name>
</gene>
<keyword evidence="1 2" id="KW-0413">Isomerase</keyword>